<keyword evidence="4" id="KW-1185">Reference proteome</keyword>
<dbReference type="InterPro" id="IPR013103">
    <property type="entry name" value="RVT_2"/>
</dbReference>
<evidence type="ECO:0000313" key="3">
    <source>
        <dbReference type="EMBL" id="WMV09939.1"/>
    </source>
</evidence>
<dbReference type="Proteomes" id="UP001234989">
    <property type="component" value="Chromosome 1"/>
</dbReference>
<sequence length="463" mass="51767">MAAGDLDLEEEENSEGDNEIEEHRQEQGKQPDPSGEQSENTQIGGTISQDTGHIDDQNTVDTTEISSGLNVKSYKYQGLHPIDNVLTDLTSGITTRSGLKNLCAFQAFVSMVEPKKVNEALLDEDWIQAMQEELNQFKRSKAWHFVPSLEGRTMIGTKWVYRNKLDENGTVIRNKARLVVQGINYDETFASVARLEAIRLLIAFVIFKEFTCESAFLNGYLKEEIYVKQPPGFENPEFPDHVYKLDKALYGLKQAPRACVASPSTIILMSEDGIAYVVSLNGPPSSPTIAENHSSDLSLVLLLEASSEGESREHATFRVALDGSTNWSSVSRNHFFPSSTELFLMALSVTPIPLSIDTSVEIPLANLVPTKASKRTRAFVRTFPTSPDIVISDDDVVFCRVRRGKHIASKSYYFKPKPTPKSHEILFKICPNSLIIKKFHVDIQKETGCFPCFLIVFFVWIGC</sequence>
<evidence type="ECO:0000259" key="2">
    <source>
        <dbReference type="Pfam" id="PF07727"/>
    </source>
</evidence>
<proteinExistence type="predicted"/>
<feature type="compositionally biased region" description="Polar residues" evidence="1">
    <location>
        <begin position="35"/>
        <end position="59"/>
    </location>
</feature>
<dbReference type="AlphaFoldDB" id="A0AAF0T9K7"/>
<gene>
    <name evidence="3" type="ORF">MTR67_003324</name>
</gene>
<feature type="domain" description="Reverse transcriptase Ty1/copia-type" evidence="2">
    <location>
        <begin position="141"/>
        <end position="259"/>
    </location>
</feature>
<name>A0AAF0T9K7_SOLVR</name>
<dbReference type="EMBL" id="CP133612">
    <property type="protein sequence ID" value="WMV09939.1"/>
    <property type="molecule type" value="Genomic_DNA"/>
</dbReference>
<organism evidence="3 4">
    <name type="scientific">Solanum verrucosum</name>
    <dbReference type="NCBI Taxonomy" id="315347"/>
    <lineage>
        <taxon>Eukaryota</taxon>
        <taxon>Viridiplantae</taxon>
        <taxon>Streptophyta</taxon>
        <taxon>Embryophyta</taxon>
        <taxon>Tracheophyta</taxon>
        <taxon>Spermatophyta</taxon>
        <taxon>Magnoliopsida</taxon>
        <taxon>eudicotyledons</taxon>
        <taxon>Gunneridae</taxon>
        <taxon>Pentapetalae</taxon>
        <taxon>asterids</taxon>
        <taxon>lamiids</taxon>
        <taxon>Solanales</taxon>
        <taxon>Solanaceae</taxon>
        <taxon>Solanoideae</taxon>
        <taxon>Solaneae</taxon>
        <taxon>Solanum</taxon>
    </lineage>
</organism>
<feature type="compositionally biased region" description="Acidic residues" evidence="1">
    <location>
        <begin position="1"/>
        <end position="20"/>
    </location>
</feature>
<evidence type="ECO:0000313" key="4">
    <source>
        <dbReference type="Proteomes" id="UP001234989"/>
    </source>
</evidence>
<dbReference type="Pfam" id="PF07727">
    <property type="entry name" value="RVT_2"/>
    <property type="match status" value="1"/>
</dbReference>
<reference evidence="3" key="1">
    <citation type="submission" date="2023-08" db="EMBL/GenBank/DDBJ databases">
        <title>A de novo genome assembly of Solanum verrucosum Schlechtendal, a Mexican diploid species geographically isolated from the other diploid A-genome species in potato relatives.</title>
        <authorList>
            <person name="Hosaka K."/>
        </authorList>
    </citation>
    <scope>NUCLEOTIDE SEQUENCE</scope>
    <source>
        <tissue evidence="3">Young leaves</tissue>
    </source>
</reference>
<evidence type="ECO:0000256" key="1">
    <source>
        <dbReference type="SAM" id="MobiDB-lite"/>
    </source>
</evidence>
<protein>
    <recommendedName>
        <fullName evidence="2">Reverse transcriptase Ty1/copia-type domain-containing protein</fullName>
    </recommendedName>
</protein>
<accession>A0AAF0T9K7</accession>
<feature type="region of interest" description="Disordered" evidence="1">
    <location>
        <begin position="1"/>
        <end position="59"/>
    </location>
</feature>